<dbReference type="InterPro" id="IPR011705">
    <property type="entry name" value="BACK"/>
</dbReference>
<dbReference type="InterPro" id="IPR045890">
    <property type="entry name" value="POB1-like"/>
</dbReference>
<comment type="function">
    <text evidence="1">May act as a substrate-specific adapter of an E3 ubiquitin-protein ligase complex (CUL3-RBX1-BTB) which mediates the ubiquitination and subsequent proteasomal degradation of target proteins.</text>
</comment>
<comment type="pathway">
    <text evidence="2">Protein modification; protein ubiquitination.</text>
</comment>
<dbReference type="Gene3D" id="1.25.40.420">
    <property type="match status" value="1"/>
</dbReference>
<keyword evidence="6" id="KW-1185">Reference proteome</keyword>
<dbReference type="EMBL" id="JAJJMB010010276">
    <property type="protein sequence ID" value="KAI3910127.1"/>
    <property type="molecule type" value="Genomic_DNA"/>
</dbReference>
<organism evidence="5 6">
    <name type="scientific">Papaver atlanticum</name>
    <dbReference type="NCBI Taxonomy" id="357466"/>
    <lineage>
        <taxon>Eukaryota</taxon>
        <taxon>Viridiplantae</taxon>
        <taxon>Streptophyta</taxon>
        <taxon>Embryophyta</taxon>
        <taxon>Tracheophyta</taxon>
        <taxon>Spermatophyta</taxon>
        <taxon>Magnoliopsida</taxon>
        <taxon>Ranunculales</taxon>
        <taxon>Papaveraceae</taxon>
        <taxon>Papaveroideae</taxon>
        <taxon>Papaver</taxon>
    </lineage>
</organism>
<dbReference type="PANTHER" id="PTHR46336">
    <property type="entry name" value="OS02G0260700 PROTEIN"/>
    <property type="match status" value="1"/>
</dbReference>
<dbReference type="Proteomes" id="UP001202328">
    <property type="component" value="Unassembled WGS sequence"/>
</dbReference>
<dbReference type="GO" id="GO:0010114">
    <property type="term" value="P:response to red light"/>
    <property type="evidence" value="ECO:0007669"/>
    <property type="project" value="TreeGrafter"/>
</dbReference>
<accession>A0AAD4SJU1</accession>
<name>A0AAD4SJU1_9MAGN</name>
<dbReference type="PANTHER" id="PTHR46336:SF3">
    <property type="entry name" value="BTB_POZ DOMAIN-CONTAINING PROTEIN POB1"/>
    <property type="match status" value="1"/>
</dbReference>
<dbReference type="AlphaFoldDB" id="A0AAD4SJU1"/>
<evidence type="ECO:0000313" key="6">
    <source>
        <dbReference type="Proteomes" id="UP001202328"/>
    </source>
</evidence>
<evidence type="ECO:0000259" key="4">
    <source>
        <dbReference type="SMART" id="SM00875"/>
    </source>
</evidence>
<evidence type="ECO:0000256" key="1">
    <source>
        <dbReference type="ARBA" id="ARBA00002668"/>
    </source>
</evidence>
<sequence length="308" mass="35330">MVCSAHFHDLTSHSRKKAKSWLCGLQPSGVLMVDAVQPLSDAAKQYLTERYININEFSEEVLNLPLAEFETVLSSDDLQVASEDVVYDFVLKWAKLHYPKMKDGHKVLGSRLGHLIRFPYMTCRKLKKVLTCNDFVHDLMSKVVLEALFVKAEAAHTQRTLATELSAITNRCFVERAYIYRPVKVVEFELPRQQFVVYLDLKRDECVRLFPSGQVDSQIFHCGGLGLFLSAHCNMDQQSSFHCFGLTLGMQEKGSIKTSKEYVSKFKRNYTFTARMEVGSRNLFAIPWTNFMADDNIYFIKGMLHIRA</sequence>
<dbReference type="SMART" id="SM00875">
    <property type="entry name" value="BACK"/>
    <property type="match status" value="1"/>
</dbReference>
<evidence type="ECO:0000256" key="2">
    <source>
        <dbReference type="ARBA" id="ARBA00004906"/>
    </source>
</evidence>
<comment type="caution">
    <text evidence="5">The sequence shown here is derived from an EMBL/GenBank/DDBJ whole genome shotgun (WGS) entry which is preliminary data.</text>
</comment>
<dbReference type="Pfam" id="PF07707">
    <property type="entry name" value="BACK"/>
    <property type="match status" value="1"/>
</dbReference>
<reference evidence="5" key="1">
    <citation type="submission" date="2022-04" db="EMBL/GenBank/DDBJ databases">
        <title>A functionally conserved STORR gene fusion in Papaver species that diverged 16.8 million years ago.</title>
        <authorList>
            <person name="Catania T."/>
        </authorList>
    </citation>
    <scope>NUCLEOTIDE SEQUENCE</scope>
    <source>
        <strain evidence="5">S-188037</strain>
    </source>
</reference>
<evidence type="ECO:0000256" key="3">
    <source>
        <dbReference type="ARBA" id="ARBA00022786"/>
    </source>
</evidence>
<dbReference type="FunFam" id="1.25.40.420:FF:000008">
    <property type="entry name" value="BTB/POZ domain-containing protein POB1"/>
    <property type="match status" value="1"/>
</dbReference>
<dbReference type="GO" id="GO:0005634">
    <property type="term" value="C:nucleus"/>
    <property type="evidence" value="ECO:0007669"/>
    <property type="project" value="TreeGrafter"/>
</dbReference>
<keyword evidence="3" id="KW-0833">Ubl conjugation pathway</keyword>
<evidence type="ECO:0000313" key="5">
    <source>
        <dbReference type="EMBL" id="KAI3910127.1"/>
    </source>
</evidence>
<proteinExistence type="predicted"/>
<protein>
    <recommendedName>
        <fullName evidence="4">BACK domain-containing protein</fullName>
    </recommendedName>
</protein>
<gene>
    <name evidence="5" type="ORF">MKW98_014512</name>
</gene>
<feature type="domain" description="BACK" evidence="4">
    <location>
        <begin position="27"/>
        <end position="131"/>
    </location>
</feature>